<evidence type="ECO:0000256" key="1">
    <source>
        <dbReference type="SAM" id="MobiDB-lite"/>
    </source>
</evidence>
<comment type="caution">
    <text evidence="2">The sequence shown here is derived from an EMBL/GenBank/DDBJ whole genome shotgun (WGS) entry which is preliminary data.</text>
</comment>
<accession>A0A2A9P6E4</accession>
<dbReference type="Proteomes" id="UP000037136">
    <property type="component" value="Unassembled WGS sequence"/>
</dbReference>
<sequence length="83" mass="9338">MFTTGSFRHATPSRRGTPSCPSVRGSRFAADPVDPVILSLKLRRWKTTETDERPRLQRTSHSPLLDDPSDTCMPETRGKNPKT</sequence>
<evidence type="ECO:0000313" key="3">
    <source>
        <dbReference type="Proteomes" id="UP000037136"/>
    </source>
</evidence>
<feature type="region of interest" description="Disordered" evidence="1">
    <location>
        <begin position="44"/>
        <end position="83"/>
    </location>
</feature>
<gene>
    <name evidence="2" type="ORF">XA68_15522</name>
</gene>
<feature type="compositionally biased region" description="Basic and acidic residues" evidence="1">
    <location>
        <begin position="46"/>
        <end position="55"/>
    </location>
</feature>
<dbReference type="EMBL" id="LAZP02000459">
    <property type="protein sequence ID" value="PFH57085.1"/>
    <property type="molecule type" value="Genomic_DNA"/>
</dbReference>
<protein>
    <submittedName>
        <fullName evidence="2">Uncharacterized protein</fullName>
    </submittedName>
</protein>
<name>A0A2A9P6E4_OPHUN</name>
<keyword evidence="3" id="KW-1185">Reference proteome</keyword>
<dbReference type="AlphaFoldDB" id="A0A2A9P6E4"/>
<reference evidence="2 3" key="2">
    <citation type="journal article" date="2017" name="Sci. Rep.">
        <title>Ant-infecting Ophiocordyceps genomes reveal a high diversity of potential behavioral manipulation genes and a possible major role for enterotoxins.</title>
        <authorList>
            <person name="de Bekker C."/>
            <person name="Ohm R.A."/>
            <person name="Evans H.C."/>
            <person name="Brachmann A."/>
            <person name="Hughes D.P."/>
        </authorList>
    </citation>
    <scope>NUCLEOTIDE SEQUENCE [LARGE SCALE GENOMIC DNA]</scope>
    <source>
        <strain evidence="2 3">SC16a</strain>
    </source>
</reference>
<feature type="region of interest" description="Disordered" evidence="1">
    <location>
        <begin position="1"/>
        <end position="30"/>
    </location>
</feature>
<evidence type="ECO:0000313" key="2">
    <source>
        <dbReference type="EMBL" id="PFH57085.1"/>
    </source>
</evidence>
<organism evidence="2 3">
    <name type="scientific">Ophiocordyceps unilateralis</name>
    <name type="common">Zombie-ant fungus</name>
    <name type="synonym">Torrubia unilateralis</name>
    <dbReference type="NCBI Taxonomy" id="268505"/>
    <lineage>
        <taxon>Eukaryota</taxon>
        <taxon>Fungi</taxon>
        <taxon>Dikarya</taxon>
        <taxon>Ascomycota</taxon>
        <taxon>Pezizomycotina</taxon>
        <taxon>Sordariomycetes</taxon>
        <taxon>Hypocreomycetidae</taxon>
        <taxon>Hypocreales</taxon>
        <taxon>Ophiocordycipitaceae</taxon>
        <taxon>Ophiocordyceps</taxon>
    </lineage>
</organism>
<reference evidence="2 3" key="1">
    <citation type="journal article" date="2015" name="BMC Genomics">
        <title>Gene expression during zombie ant biting behavior reflects the complexity underlying fungal parasitic behavioral manipulation.</title>
        <authorList>
            <person name="de Bekker C."/>
            <person name="Ohm R.A."/>
            <person name="Loreto R.G."/>
            <person name="Sebastian A."/>
            <person name="Albert I."/>
            <person name="Merrow M."/>
            <person name="Brachmann A."/>
            <person name="Hughes D.P."/>
        </authorList>
    </citation>
    <scope>NUCLEOTIDE SEQUENCE [LARGE SCALE GENOMIC DNA]</scope>
    <source>
        <strain evidence="2 3">SC16a</strain>
    </source>
</reference>
<proteinExistence type="predicted"/>